<dbReference type="InterPro" id="IPR017853">
    <property type="entry name" value="GH"/>
</dbReference>
<evidence type="ECO:0000259" key="9">
    <source>
        <dbReference type="Pfam" id="PF02837"/>
    </source>
</evidence>
<dbReference type="InterPro" id="IPR050347">
    <property type="entry name" value="Bact_Beta-galactosidase"/>
</dbReference>
<dbReference type="Pfam" id="PF02837">
    <property type="entry name" value="Glyco_hydro_2_N"/>
    <property type="match status" value="1"/>
</dbReference>
<evidence type="ECO:0000259" key="8">
    <source>
        <dbReference type="Pfam" id="PF02836"/>
    </source>
</evidence>
<dbReference type="GO" id="GO:0004565">
    <property type="term" value="F:beta-galactosidase activity"/>
    <property type="evidence" value="ECO:0007669"/>
    <property type="project" value="UniProtKB-EC"/>
</dbReference>
<keyword evidence="5 6" id="KW-0326">Glycosidase</keyword>
<dbReference type="InterPro" id="IPR013783">
    <property type="entry name" value="Ig-like_fold"/>
</dbReference>
<proteinExistence type="inferred from homology"/>
<dbReference type="InterPro" id="IPR006102">
    <property type="entry name" value="Ig-like_GH2"/>
</dbReference>
<evidence type="ECO:0000256" key="4">
    <source>
        <dbReference type="ARBA" id="ARBA00022801"/>
    </source>
</evidence>
<dbReference type="Proteomes" id="UP000886878">
    <property type="component" value="Unassembled WGS sequence"/>
</dbReference>
<dbReference type="Gene3D" id="2.60.40.10">
    <property type="entry name" value="Immunoglobulins"/>
    <property type="match status" value="1"/>
</dbReference>
<dbReference type="PANTHER" id="PTHR46323:SF2">
    <property type="entry name" value="BETA-GALACTOSIDASE"/>
    <property type="match status" value="1"/>
</dbReference>
<evidence type="ECO:0000313" key="11">
    <source>
        <dbReference type="Proteomes" id="UP000886878"/>
    </source>
</evidence>
<dbReference type="Gene3D" id="3.20.20.80">
    <property type="entry name" value="Glycosidases"/>
    <property type="match status" value="1"/>
</dbReference>
<dbReference type="Pfam" id="PF00703">
    <property type="entry name" value="Glyco_hydro_2"/>
    <property type="match status" value="1"/>
</dbReference>
<feature type="domain" description="Glycosyl hydrolases family 2 sugar binding" evidence="9">
    <location>
        <begin position="43"/>
        <end position="227"/>
    </location>
</feature>
<evidence type="ECO:0000256" key="2">
    <source>
        <dbReference type="ARBA" id="ARBA00007401"/>
    </source>
</evidence>
<dbReference type="PANTHER" id="PTHR46323">
    <property type="entry name" value="BETA-GALACTOSIDASE"/>
    <property type="match status" value="1"/>
</dbReference>
<dbReference type="Pfam" id="PF02836">
    <property type="entry name" value="Glyco_hydro_2_C"/>
    <property type="match status" value="1"/>
</dbReference>
<organism evidence="10 11">
    <name type="scientific">Candidatus Limosilactobacillus merdipullorum</name>
    <dbReference type="NCBI Taxonomy" id="2838653"/>
    <lineage>
        <taxon>Bacteria</taxon>
        <taxon>Bacillati</taxon>
        <taxon>Bacillota</taxon>
        <taxon>Bacilli</taxon>
        <taxon>Lactobacillales</taxon>
        <taxon>Lactobacillaceae</taxon>
        <taxon>Limosilactobacillus</taxon>
    </lineage>
</organism>
<dbReference type="InterPro" id="IPR006103">
    <property type="entry name" value="Glyco_hydro_2_cat"/>
</dbReference>
<dbReference type="InterPro" id="IPR008979">
    <property type="entry name" value="Galactose-bd-like_sf"/>
</dbReference>
<dbReference type="EC" id="3.2.1.23" evidence="3"/>
<dbReference type="GO" id="GO:0005990">
    <property type="term" value="P:lactose catabolic process"/>
    <property type="evidence" value="ECO:0007669"/>
    <property type="project" value="TreeGrafter"/>
</dbReference>
<evidence type="ECO:0000256" key="6">
    <source>
        <dbReference type="RuleBase" id="RU361154"/>
    </source>
</evidence>
<gene>
    <name evidence="10" type="ORF">H9876_04230</name>
</gene>
<dbReference type="PROSITE" id="PS00608">
    <property type="entry name" value="GLYCOSYL_HYDROL_F2_2"/>
    <property type="match status" value="1"/>
</dbReference>
<feature type="domain" description="Glycoside hydrolase family 2 immunoglobulin-like beta-sandwich" evidence="7">
    <location>
        <begin position="229"/>
        <end position="332"/>
    </location>
</feature>
<dbReference type="AlphaFoldDB" id="A0A9D1QNH2"/>
<dbReference type="EMBL" id="DXGK01000085">
    <property type="protein sequence ID" value="HIW70565.1"/>
    <property type="molecule type" value="Genomic_DNA"/>
</dbReference>
<feature type="domain" description="Glycoside hydrolase family 2 catalytic" evidence="8">
    <location>
        <begin position="340"/>
        <end position="577"/>
    </location>
</feature>
<evidence type="ECO:0000313" key="10">
    <source>
        <dbReference type="EMBL" id="HIW70565.1"/>
    </source>
</evidence>
<dbReference type="InterPro" id="IPR023230">
    <property type="entry name" value="Glyco_hydro_2_CS"/>
</dbReference>
<reference evidence="10" key="1">
    <citation type="journal article" date="2021" name="PeerJ">
        <title>Extensive microbial diversity within the chicken gut microbiome revealed by metagenomics and culture.</title>
        <authorList>
            <person name="Gilroy R."/>
            <person name="Ravi A."/>
            <person name="Getino M."/>
            <person name="Pursley I."/>
            <person name="Horton D.L."/>
            <person name="Alikhan N.F."/>
            <person name="Baker D."/>
            <person name="Gharbi K."/>
            <person name="Hall N."/>
            <person name="Watson M."/>
            <person name="Adriaenssens E.M."/>
            <person name="Foster-Nyarko E."/>
            <person name="Jarju S."/>
            <person name="Secka A."/>
            <person name="Antonio M."/>
            <person name="Oren A."/>
            <person name="Chaudhuri R.R."/>
            <person name="La Ragione R."/>
            <person name="Hildebrand F."/>
            <person name="Pallen M.J."/>
        </authorList>
    </citation>
    <scope>NUCLEOTIDE SEQUENCE</scope>
    <source>
        <strain evidence="10">ChiHejej3B27-2180</strain>
    </source>
</reference>
<dbReference type="InterPro" id="IPR023232">
    <property type="entry name" value="Glyco_hydro_2_AS"/>
</dbReference>
<dbReference type="InterPro" id="IPR036156">
    <property type="entry name" value="Beta-gal/glucu_dom_sf"/>
</dbReference>
<dbReference type="GO" id="GO:0009341">
    <property type="term" value="C:beta-galactosidase complex"/>
    <property type="evidence" value="ECO:0007669"/>
    <property type="project" value="TreeGrafter"/>
</dbReference>
<dbReference type="PRINTS" id="PR00132">
    <property type="entry name" value="GLHYDRLASE2"/>
</dbReference>
<protein>
    <recommendedName>
        <fullName evidence="3">beta-galactosidase</fullName>
        <ecNumber evidence="3">3.2.1.23</ecNumber>
    </recommendedName>
</protein>
<dbReference type="Gene3D" id="2.60.120.260">
    <property type="entry name" value="Galactose-binding domain-like"/>
    <property type="match status" value="1"/>
</dbReference>
<comment type="catalytic activity">
    <reaction evidence="1">
        <text>Hydrolysis of terminal non-reducing beta-D-galactose residues in beta-D-galactosides.</text>
        <dbReference type="EC" id="3.2.1.23"/>
    </reaction>
</comment>
<dbReference type="PROSITE" id="PS00719">
    <property type="entry name" value="GLYCOSYL_HYDROL_F2_1"/>
    <property type="match status" value="1"/>
</dbReference>
<dbReference type="SUPFAM" id="SSF51445">
    <property type="entry name" value="(Trans)glycosidases"/>
    <property type="match status" value="1"/>
</dbReference>
<comment type="caution">
    <text evidence="10">The sequence shown here is derived from an EMBL/GenBank/DDBJ whole genome shotgun (WGS) entry which is preliminary data.</text>
</comment>
<accession>A0A9D1QNH2</accession>
<comment type="similarity">
    <text evidence="2 6">Belongs to the glycosyl hydrolase 2 family.</text>
</comment>
<sequence length="595" mass="68152">MKPLIEWLDDPKVFRVNQLPAHSDHRWFRTDDELSADDSSFRHSLNGQWQFKYADNPQERPVGFQEPANARDGLTTIQVPGHVELQGFAKNQYINTLYPWEGHLYRRPAYTIGGDPQKGSFSQGQDNSVACYVRRFDLAAGLKDASKVRVRFEGVEKAIYVWLNGHFVGYAEDSFTPSEFDLTPYLQDKNNLLAVEDFRYSTAAWLEDQDMFRFMGIFRNVELLGQPAIHLEDLDVKSRLNPAESTGSLAVKMQFADQAQGTVQLTLTSPTGDQVAAWQLPIAAGQAVLDRQELGQVAVWDHQDPQLYQLKIEVQDEDGTNQEVVNQDVGFRKIEIDAQHVVKLNGQRLVINGVNRHEWDAHRGRSITIADMKADIQTMLDNNINADRTCHYPDQLPWYLLCDHAGIYLMAENNLESHGTWQKMGQVEPSYNVPGSLPQWKAAVVDRARSNYQWLKNHPAILFWSLGNESYAGDNIAAMDQYYHDHDDSRLTHYEGVPHNPAYKDRISDLESRMYLPPADVADYRENDPKNPFVECEYMHDMGNSCGGMGEYIDLIDKYPQYLGGFIWDFIDQALFVDRTPKPALQEVKYYYGKH</sequence>
<name>A0A9D1QNH2_9LACO</name>
<dbReference type="SUPFAM" id="SSF49303">
    <property type="entry name" value="beta-Galactosidase/glucuronidase domain"/>
    <property type="match status" value="1"/>
</dbReference>
<dbReference type="InterPro" id="IPR006104">
    <property type="entry name" value="Glyco_hydro_2_N"/>
</dbReference>
<reference evidence="10" key="2">
    <citation type="submission" date="2021-04" db="EMBL/GenBank/DDBJ databases">
        <authorList>
            <person name="Gilroy R."/>
        </authorList>
    </citation>
    <scope>NUCLEOTIDE SEQUENCE</scope>
    <source>
        <strain evidence="10">ChiHejej3B27-2180</strain>
    </source>
</reference>
<evidence type="ECO:0000256" key="5">
    <source>
        <dbReference type="ARBA" id="ARBA00023295"/>
    </source>
</evidence>
<evidence type="ECO:0000256" key="3">
    <source>
        <dbReference type="ARBA" id="ARBA00012756"/>
    </source>
</evidence>
<evidence type="ECO:0000256" key="1">
    <source>
        <dbReference type="ARBA" id="ARBA00001412"/>
    </source>
</evidence>
<dbReference type="SUPFAM" id="SSF49785">
    <property type="entry name" value="Galactose-binding domain-like"/>
    <property type="match status" value="1"/>
</dbReference>
<evidence type="ECO:0000259" key="7">
    <source>
        <dbReference type="Pfam" id="PF00703"/>
    </source>
</evidence>
<dbReference type="InterPro" id="IPR006101">
    <property type="entry name" value="Glyco_hydro_2"/>
</dbReference>
<keyword evidence="4 6" id="KW-0378">Hydrolase</keyword>